<name>A0AAD2FCH2_9STRA</name>
<dbReference type="PIRSF" id="PIRSF005799">
    <property type="entry name" value="UDP-gal_transpt"/>
    <property type="match status" value="1"/>
</dbReference>
<dbReference type="Proteomes" id="UP001295423">
    <property type="component" value="Unassembled WGS sequence"/>
</dbReference>
<dbReference type="PANTHER" id="PTHR10231">
    <property type="entry name" value="NUCLEOTIDE-SUGAR TRANSMEMBRANE TRANSPORTER"/>
    <property type="match status" value="1"/>
</dbReference>
<evidence type="ECO:0000256" key="7">
    <source>
        <dbReference type="SAM" id="SignalP"/>
    </source>
</evidence>
<evidence type="ECO:0000256" key="3">
    <source>
        <dbReference type="ARBA" id="ARBA00022989"/>
    </source>
</evidence>
<keyword evidence="2 6" id="KW-0812">Transmembrane</keyword>
<comment type="caution">
    <text evidence="8">The sequence shown here is derived from an EMBL/GenBank/DDBJ whole genome shotgun (WGS) entry which is preliminary data.</text>
</comment>
<feature type="chain" id="PRO_5042153872" description="UDP-galactose transporter" evidence="7">
    <location>
        <begin position="27"/>
        <end position="362"/>
    </location>
</feature>
<sequence>MLSQQFLASPQFKLVLLVGMVLQNSATVLVGRYTRSAVPSNELYVVNHLILVTEIGKMLLSCAFEHFTTGGQLMDSIQSNIIDAPYDALKILVPALLYLVQNSLLYVALSNLTAPIFQVTYQAKLVTTAVVSVMMLNRKYSFQQWVCLVALSIGVAIVVLGETGDNKKKEETAAGEQSLTAGLLAVTVACFSSALAGVYFEKVVKATSPGAQKKKPVSVWMRNIQLAFFTIVTASMKDLFTVAPASAANAAVSQPYFHGFTTWVWILVCLQAGGGLLVAAVIKYADNVLKGLATGVSVCFATGVSTVLFGTPLSSQFAVGALLILVSVYFFSNPIKTKEKSMAPEAEDISRSPSSNEHVLPK</sequence>
<dbReference type="InterPro" id="IPR037185">
    <property type="entry name" value="EmrE-like"/>
</dbReference>
<comment type="subcellular location">
    <subcellularLocation>
        <location evidence="1">Membrane</location>
        <topology evidence="1">Multi-pass membrane protein</topology>
    </subcellularLocation>
</comment>
<feature type="compositionally biased region" description="Polar residues" evidence="5">
    <location>
        <begin position="351"/>
        <end position="362"/>
    </location>
</feature>
<evidence type="ECO:0000256" key="4">
    <source>
        <dbReference type="ARBA" id="ARBA00023136"/>
    </source>
</evidence>
<keyword evidence="7" id="KW-0732">Signal</keyword>
<keyword evidence="9" id="KW-1185">Reference proteome</keyword>
<protein>
    <recommendedName>
        <fullName evidence="10">UDP-galactose transporter</fullName>
    </recommendedName>
</protein>
<feature type="transmembrane region" description="Helical" evidence="6">
    <location>
        <begin position="289"/>
        <end position="309"/>
    </location>
</feature>
<dbReference type="GO" id="GO:0015165">
    <property type="term" value="F:pyrimidine nucleotide-sugar transmembrane transporter activity"/>
    <property type="evidence" value="ECO:0007669"/>
    <property type="project" value="InterPro"/>
</dbReference>
<feature type="transmembrane region" description="Helical" evidence="6">
    <location>
        <begin position="220"/>
        <end position="240"/>
    </location>
</feature>
<proteinExistence type="predicted"/>
<feature type="transmembrane region" description="Helical" evidence="6">
    <location>
        <begin position="181"/>
        <end position="200"/>
    </location>
</feature>
<feature type="transmembrane region" description="Helical" evidence="6">
    <location>
        <begin position="315"/>
        <end position="332"/>
    </location>
</feature>
<dbReference type="InterPro" id="IPR007271">
    <property type="entry name" value="Nuc_sug_transpt"/>
</dbReference>
<reference evidence="8" key="1">
    <citation type="submission" date="2023-08" db="EMBL/GenBank/DDBJ databases">
        <authorList>
            <person name="Audoor S."/>
            <person name="Bilcke G."/>
        </authorList>
    </citation>
    <scope>NUCLEOTIDE SEQUENCE</scope>
</reference>
<feature type="transmembrane region" description="Helical" evidence="6">
    <location>
        <begin position="142"/>
        <end position="161"/>
    </location>
</feature>
<evidence type="ECO:0000256" key="5">
    <source>
        <dbReference type="SAM" id="MobiDB-lite"/>
    </source>
</evidence>
<dbReference type="GO" id="GO:0000139">
    <property type="term" value="C:Golgi membrane"/>
    <property type="evidence" value="ECO:0007669"/>
    <property type="project" value="InterPro"/>
</dbReference>
<feature type="signal peptide" evidence="7">
    <location>
        <begin position="1"/>
        <end position="26"/>
    </location>
</feature>
<dbReference type="Pfam" id="PF04142">
    <property type="entry name" value="Nuc_sug_transp"/>
    <property type="match status" value="1"/>
</dbReference>
<evidence type="ECO:0000313" key="9">
    <source>
        <dbReference type="Proteomes" id="UP001295423"/>
    </source>
</evidence>
<evidence type="ECO:0008006" key="10">
    <source>
        <dbReference type="Google" id="ProtNLM"/>
    </source>
</evidence>
<organism evidence="8 9">
    <name type="scientific">Cylindrotheca closterium</name>
    <dbReference type="NCBI Taxonomy" id="2856"/>
    <lineage>
        <taxon>Eukaryota</taxon>
        <taxon>Sar</taxon>
        <taxon>Stramenopiles</taxon>
        <taxon>Ochrophyta</taxon>
        <taxon>Bacillariophyta</taxon>
        <taxon>Bacillariophyceae</taxon>
        <taxon>Bacillariophycidae</taxon>
        <taxon>Bacillariales</taxon>
        <taxon>Bacillariaceae</taxon>
        <taxon>Cylindrotheca</taxon>
    </lineage>
</organism>
<keyword evidence="3 6" id="KW-1133">Transmembrane helix</keyword>
<evidence type="ECO:0000256" key="2">
    <source>
        <dbReference type="ARBA" id="ARBA00022692"/>
    </source>
</evidence>
<accession>A0AAD2FCH2</accession>
<dbReference type="NCBIfam" id="TIGR00803">
    <property type="entry name" value="nst"/>
    <property type="match status" value="1"/>
</dbReference>
<evidence type="ECO:0000256" key="1">
    <source>
        <dbReference type="ARBA" id="ARBA00004141"/>
    </source>
</evidence>
<dbReference type="AlphaFoldDB" id="A0AAD2FCH2"/>
<dbReference type="EMBL" id="CAKOGP040000002">
    <property type="protein sequence ID" value="CAJ1922467.1"/>
    <property type="molecule type" value="Genomic_DNA"/>
</dbReference>
<keyword evidence="4 6" id="KW-0472">Membrane</keyword>
<dbReference type="SUPFAM" id="SSF103481">
    <property type="entry name" value="Multidrug resistance efflux transporter EmrE"/>
    <property type="match status" value="1"/>
</dbReference>
<feature type="transmembrane region" description="Helical" evidence="6">
    <location>
        <begin position="260"/>
        <end position="282"/>
    </location>
</feature>
<feature type="region of interest" description="Disordered" evidence="5">
    <location>
        <begin position="341"/>
        <end position="362"/>
    </location>
</feature>
<evidence type="ECO:0000256" key="6">
    <source>
        <dbReference type="SAM" id="Phobius"/>
    </source>
</evidence>
<evidence type="ECO:0000313" key="8">
    <source>
        <dbReference type="EMBL" id="CAJ1922467.1"/>
    </source>
</evidence>
<gene>
    <name evidence="8" type="ORF">CYCCA115_LOCUS978</name>
</gene>